<dbReference type="PANTHER" id="PTHR42894:SF1">
    <property type="entry name" value="N-(5'-PHOSPHORIBOSYL)ANTHRANILATE ISOMERASE"/>
    <property type="match status" value="1"/>
</dbReference>
<dbReference type="InterPro" id="IPR013785">
    <property type="entry name" value="Aldolase_TIM"/>
</dbReference>
<feature type="domain" description="N-(5'phosphoribosyl) anthranilate isomerase (PRAI)" evidence="9">
    <location>
        <begin position="57"/>
        <end position="219"/>
    </location>
</feature>
<evidence type="ECO:0000256" key="6">
    <source>
        <dbReference type="ARBA" id="ARBA00022822"/>
    </source>
</evidence>
<accession>A0A930N6K3</accession>
<dbReference type="Pfam" id="PF00697">
    <property type="entry name" value="PRAI"/>
    <property type="match status" value="1"/>
</dbReference>
<sequence length="222" mass="24980">MIIKVCGMRDAVNIQKVSQLGVDWIGLNFCPGSPQYVRQISSNAGIIPDYGSLDNVYTKDNTSQISHQKPLLCGIFADDMPQNIVTRVVNFHLDIVQLDGEESPVMIDNLRKTLDPDIHAGIKIMKSFTVSSQDDLKICKEYVEHTDYFLFKLETLFDKSLFSEYKEDVPFLLSDNAITTEAESIKSLSCPQFLGVSIDCGFDTESGLKDVESLKRFLEKLH</sequence>
<comment type="caution">
    <text evidence="10">The sequence shown here is derived from an EMBL/GenBank/DDBJ whole genome shotgun (WGS) entry which is preliminary data.</text>
</comment>
<keyword evidence="6" id="KW-0822">Tryptophan biosynthesis</keyword>
<organism evidence="10 11">
    <name type="scientific">Prevotella histicola</name>
    <dbReference type="NCBI Taxonomy" id="470565"/>
    <lineage>
        <taxon>Bacteria</taxon>
        <taxon>Pseudomonadati</taxon>
        <taxon>Bacteroidota</taxon>
        <taxon>Bacteroidia</taxon>
        <taxon>Bacteroidales</taxon>
        <taxon>Prevotellaceae</taxon>
        <taxon>Prevotella</taxon>
    </lineage>
</organism>
<evidence type="ECO:0000256" key="7">
    <source>
        <dbReference type="ARBA" id="ARBA00023141"/>
    </source>
</evidence>
<dbReference type="GO" id="GO:0004640">
    <property type="term" value="F:phosphoribosylanthranilate isomerase activity"/>
    <property type="evidence" value="ECO:0007669"/>
    <property type="project" value="UniProtKB-EC"/>
</dbReference>
<dbReference type="EC" id="5.3.1.24" evidence="3"/>
<name>A0A930N6K3_9BACT</name>
<keyword evidence="5" id="KW-0028">Amino-acid biosynthesis</keyword>
<dbReference type="InterPro" id="IPR044643">
    <property type="entry name" value="TrpF_fam"/>
</dbReference>
<protein>
    <recommendedName>
        <fullName evidence="4">N-(5'-phosphoribosyl)anthranilate isomerase</fullName>
        <ecNumber evidence="3">5.3.1.24</ecNumber>
    </recommendedName>
</protein>
<dbReference type="RefSeq" id="WP_025791656.1">
    <property type="nucleotide sequence ID" value="NZ_CAUPFN010000032.1"/>
</dbReference>
<evidence type="ECO:0000256" key="5">
    <source>
        <dbReference type="ARBA" id="ARBA00022605"/>
    </source>
</evidence>
<evidence type="ECO:0000256" key="8">
    <source>
        <dbReference type="ARBA" id="ARBA00023235"/>
    </source>
</evidence>
<comment type="catalytic activity">
    <reaction evidence="1">
        <text>N-(5-phospho-beta-D-ribosyl)anthranilate = 1-(2-carboxyphenylamino)-1-deoxy-D-ribulose 5-phosphate</text>
        <dbReference type="Rhea" id="RHEA:21540"/>
        <dbReference type="ChEBI" id="CHEBI:18277"/>
        <dbReference type="ChEBI" id="CHEBI:58613"/>
        <dbReference type="EC" id="5.3.1.24"/>
    </reaction>
</comment>
<dbReference type="GO" id="GO:0000162">
    <property type="term" value="P:L-tryptophan biosynthetic process"/>
    <property type="evidence" value="ECO:0007669"/>
    <property type="project" value="UniProtKB-KW"/>
</dbReference>
<keyword evidence="8 10" id="KW-0413">Isomerase</keyword>
<dbReference type="InterPro" id="IPR011060">
    <property type="entry name" value="RibuloseP-bd_barrel"/>
</dbReference>
<dbReference type="InterPro" id="IPR001240">
    <property type="entry name" value="PRAI_dom"/>
</dbReference>
<dbReference type="EMBL" id="JABZSQ010000169">
    <property type="protein sequence ID" value="MBF1415577.1"/>
    <property type="molecule type" value="Genomic_DNA"/>
</dbReference>
<dbReference type="PANTHER" id="PTHR42894">
    <property type="entry name" value="N-(5'-PHOSPHORIBOSYL)ANTHRANILATE ISOMERASE"/>
    <property type="match status" value="1"/>
</dbReference>
<reference evidence="10" key="1">
    <citation type="submission" date="2020-04" db="EMBL/GenBank/DDBJ databases">
        <title>Deep metagenomics examines the oral microbiome during advanced dental caries in children, revealing novel taxa and co-occurrences with host molecules.</title>
        <authorList>
            <person name="Baker J.L."/>
            <person name="Morton J.T."/>
            <person name="Dinis M."/>
            <person name="Alvarez R."/>
            <person name="Tran N.C."/>
            <person name="Knight R."/>
            <person name="Edlund A."/>
        </authorList>
    </citation>
    <scope>NUCLEOTIDE SEQUENCE</scope>
    <source>
        <strain evidence="10">JCVI_25_bin.9</strain>
    </source>
</reference>
<gene>
    <name evidence="10" type="ORF">HXN33_08370</name>
</gene>
<evidence type="ECO:0000256" key="4">
    <source>
        <dbReference type="ARBA" id="ARBA00022272"/>
    </source>
</evidence>
<evidence type="ECO:0000313" key="10">
    <source>
        <dbReference type="EMBL" id="MBF1415577.1"/>
    </source>
</evidence>
<evidence type="ECO:0000259" key="9">
    <source>
        <dbReference type="Pfam" id="PF00697"/>
    </source>
</evidence>
<dbReference type="SUPFAM" id="SSF51366">
    <property type="entry name" value="Ribulose-phoshate binding barrel"/>
    <property type="match status" value="1"/>
</dbReference>
<comment type="pathway">
    <text evidence="2">Amino-acid biosynthesis; L-tryptophan biosynthesis; L-tryptophan from chorismate: step 3/5.</text>
</comment>
<dbReference type="AlphaFoldDB" id="A0A930N6K3"/>
<evidence type="ECO:0000256" key="1">
    <source>
        <dbReference type="ARBA" id="ARBA00001164"/>
    </source>
</evidence>
<evidence type="ECO:0000313" key="11">
    <source>
        <dbReference type="Proteomes" id="UP000757461"/>
    </source>
</evidence>
<dbReference type="Proteomes" id="UP000757461">
    <property type="component" value="Unassembled WGS sequence"/>
</dbReference>
<proteinExistence type="predicted"/>
<evidence type="ECO:0000256" key="2">
    <source>
        <dbReference type="ARBA" id="ARBA00004664"/>
    </source>
</evidence>
<keyword evidence="7" id="KW-0057">Aromatic amino acid biosynthesis</keyword>
<evidence type="ECO:0000256" key="3">
    <source>
        <dbReference type="ARBA" id="ARBA00012572"/>
    </source>
</evidence>
<dbReference type="Gene3D" id="3.20.20.70">
    <property type="entry name" value="Aldolase class I"/>
    <property type="match status" value="1"/>
</dbReference>